<sequence>MEKIEVFGKLIIFKWIRPPSPLLAEPSPELPSIPSPSRRLLSIPQAQSSLTSPPAELEAEGEVLAGAGGPAAVRTSGPAARWLQRGGGSAAELRRRWGGTPAREEATGWAVVSGADGDGAGGRGRRRQGGTPAGAGGGDGVGGRLGGGGDGDGAGDRKNRPRWLAARSDEGVGKKSENVLGCGFGGKQAYGRINPFGWDSRGGWSKI</sequence>
<evidence type="ECO:0000256" key="1">
    <source>
        <dbReference type="SAM" id="MobiDB-lite"/>
    </source>
</evidence>
<comment type="caution">
    <text evidence="2">The sequence shown here is derived from an EMBL/GenBank/DDBJ whole genome shotgun (WGS) entry which is preliminary data.</text>
</comment>
<name>A0A8T0XAC7_PANVG</name>
<evidence type="ECO:0000313" key="3">
    <source>
        <dbReference type="Proteomes" id="UP000823388"/>
    </source>
</evidence>
<dbReference type="EMBL" id="CM029037">
    <property type="protein sequence ID" value="KAG2657030.1"/>
    <property type="molecule type" value="Genomic_DNA"/>
</dbReference>
<protein>
    <submittedName>
        <fullName evidence="2">Uncharacterized protein</fullName>
    </submittedName>
</protein>
<dbReference type="AlphaFoldDB" id="A0A8T0XAC7"/>
<dbReference type="Proteomes" id="UP000823388">
    <property type="component" value="Chromosome 1K"/>
</dbReference>
<feature type="compositionally biased region" description="Low complexity" evidence="1">
    <location>
        <begin position="62"/>
        <end position="73"/>
    </location>
</feature>
<feature type="compositionally biased region" description="Basic and acidic residues" evidence="1">
    <location>
        <begin position="167"/>
        <end position="177"/>
    </location>
</feature>
<feature type="compositionally biased region" description="Low complexity" evidence="1">
    <location>
        <begin position="35"/>
        <end position="44"/>
    </location>
</feature>
<keyword evidence="3" id="KW-1185">Reference proteome</keyword>
<reference evidence="2" key="1">
    <citation type="submission" date="2020-05" db="EMBL/GenBank/DDBJ databases">
        <title>WGS assembly of Panicum virgatum.</title>
        <authorList>
            <person name="Lovell J.T."/>
            <person name="Jenkins J."/>
            <person name="Shu S."/>
            <person name="Juenger T.E."/>
            <person name="Schmutz J."/>
        </authorList>
    </citation>
    <scope>NUCLEOTIDE SEQUENCE</scope>
    <source>
        <strain evidence="2">AP13</strain>
    </source>
</reference>
<proteinExistence type="predicted"/>
<accession>A0A8T0XAC7</accession>
<feature type="compositionally biased region" description="Gly residues" evidence="1">
    <location>
        <begin position="131"/>
        <end position="152"/>
    </location>
</feature>
<evidence type="ECO:0000313" key="2">
    <source>
        <dbReference type="EMBL" id="KAG2657030.1"/>
    </source>
</evidence>
<organism evidence="2 3">
    <name type="scientific">Panicum virgatum</name>
    <name type="common">Blackwell switchgrass</name>
    <dbReference type="NCBI Taxonomy" id="38727"/>
    <lineage>
        <taxon>Eukaryota</taxon>
        <taxon>Viridiplantae</taxon>
        <taxon>Streptophyta</taxon>
        <taxon>Embryophyta</taxon>
        <taxon>Tracheophyta</taxon>
        <taxon>Spermatophyta</taxon>
        <taxon>Magnoliopsida</taxon>
        <taxon>Liliopsida</taxon>
        <taxon>Poales</taxon>
        <taxon>Poaceae</taxon>
        <taxon>PACMAD clade</taxon>
        <taxon>Panicoideae</taxon>
        <taxon>Panicodae</taxon>
        <taxon>Paniceae</taxon>
        <taxon>Panicinae</taxon>
        <taxon>Panicum</taxon>
        <taxon>Panicum sect. Hiantes</taxon>
    </lineage>
</organism>
<feature type="region of interest" description="Disordered" evidence="1">
    <location>
        <begin position="24"/>
        <end position="178"/>
    </location>
</feature>
<gene>
    <name evidence="2" type="ORF">PVAP13_1KG323108</name>
</gene>